<comment type="caution">
    <text evidence="10">The sequence shown here is derived from an EMBL/GenBank/DDBJ whole genome shotgun (WGS) entry which is preliminary data.</text>
</comment>
<keyword evidence="4" id="KW-0337">GPI-anchor biosynthesis</keyword>
<feature type="transmembrane region" description="Helical" evidence="9">
    <location>
        <begin position="145"/>
        <end position="163"/>
    </location>
</feature>
<accession>A0A1D1UZ31</accession>
<protein>
    <recommendedName>
        <fullName evidence="12">Phosphatidylinositol glycan anchor biosynthesis class U protein</fullName>
    </recommendedName>
</protein>
<evidence type="ECO:0000256" key="7">
    <source>
        <dbReference type="ARBA" id="ARBA00022989"/>
    </source>
</evidence>
<comment type="subcellular location">
    <subcellularLocation>
        <location evidence="1">Endoplasmic reticulum membrane</location>
        <topology evidence="1">Multi-pass membrane protein</topology>
    </subcellularLocation>
</comment>
<dbReference type="EMBL" id="BDGG01000003">
    <property type="protein sequence ID" value="GAU94721.1"/>
    <property type="molecule type" value="Genomic_DNA"/>
</dbReference>
<keyword evidence="6" id="KW-0256">Endoplasmic reticulum</keyword>
<evidence type="ECO:0000256" key="3">
    <source>
        <dbReference type="ARBA" id="ARBA00010026"/>
    </source>
</evidence>
<dbReference type="Pfam" id="PF06728">
    <property type="entry name" value="PIG-U"/>
    <property type="match status" value="1"/>
</dbReference>
<evidence type="ECO:0000313" key="10">
    <source>
        <dbReference type="EMBL" id="GAU94721.1"/>
    </source>
</evidence>
<dbReference type="STRING" id="947166.A0A1D1UZ31"/>
<keyword evidence="11" id="KW-1185">Reference proteome</keyword>
<feature type="transmembrane region" description="Helical" evidence="9">
    <location>
        <begin position="193"/>
        <end position="219"/>
    </location>
</feature>
<comment type="pathway">
    <text evidence="2">Glycolipid biosynthesis; glycosylphosphatidylinositol-anchor biosynthesis.</text>
</comment>
<evidence type="ECO:0000256" key="5">
    <source>
        <dbReference type="ARBA" id="ARBA00022692"/>
    </source>
</evidence>
<evidence type="ECO:0000256" key="4">
    <source>
        <dbReference type="ARBA" id="ARBA00022502"/>
    </source>
</evidence>
<keyword evidence="5 9" id="KW-0812">Transmembrane</keyword>
<comment type="similarity">
    <text evidence="3">Belongs to the PIGU family.</text>
</comment>
<feature type="transmembrane region" description="Helical" evidence="9">
    <location>
        <begin position="369"/>
        <end position="392"/>
    </location>
</feature>
<sequence>MDRRGAVQAATLVVMGAIGFTLRLPSLSPGVQRFVEDRVEFSVPTNAWRRAAEGVFLHESGVDPYEGDMYHETPLCLIFLTKAKSLGETFLNRLFPACDILTAICLYFFAKNLVEAMIIQQRKDYASLKPKVQLLLTPFEDIPKVPLAVFIWYILNPFVIGSCMAKTTSVFTNLLLAAMLLFTSFGSNPVARVASLVFLALASYQTLYLFLLFPALHLYLMTSVPDKQRSRLWYELGHLVVNLGIFGVTLSGLVIFSSMIMGSWTFLRGVYVFAVSSPDLTPNIGLFWYFFTEMFEQFRTFFVCTFFMNVCLYAIPVATKLRHDPPFAIFVLLILITIFKPYPSYGDVGFYMSLFPIWRRLEPLMKQTLIVSVMLLIAVVLFPVLWKLWIIAGSANSNFFYAITLVFIASQVFFVCDVTLAHEKRQWQLKNNAETLEAIHLD</sequence>
<feature type="transmembrane region" description="Helical" evidence="9">
    <location>
        <begin position="6"/>
        <end position="24"/>
    </location>
</feature>
<keyword evidence="8 9" id="KW-0472">Membrane</keyword>
<feature type="transmembrane region" description="Helical" evidence="9">
    <location>
        <begin position="239"/>
        <end position="264"/>
    </location>
</feature>
<evidence type="ECO:0000256" key="9">
    <source>
        <dbReference type="SAM" id="Phobius"/>
    </source>
</evidence>
<proteinExistence type="inferred from homology"/>
<feature type="transmembrane region" description="Helical" evidence="9">
    <location>
        <begin position="170"/>
        <end position="187"/>
    </location>
</feature>
<feature type="transmembrane region" description="Helical" evidence="9">
    <location>
        <begin position="327"/>
        <end position="348"/>
    </location>
</feature>
<dbReference type="AlphaFoldDB" id="A0A1D1UZ31"/>
<evidence type="ECO:0000256" key="1">
    <source>
        <dbReference type="ARBA" id="ARBA00004477"/>
    </source>
</evidence>
<dbReference type="GO" id="GO:0006506">
    <property type="term" value="P:GPI anchor biosynthetic process"/>
    <property type="evidence" value="ECO:0007669"/>
    <property type="project" value="UniProtKB-UniPathway"/>
</dbReference>
<evidence type="ECO:0000256" key="8">
    <source>
        <dbReference type="ARBA" id="ARBA00023136"/>
    </source>
</evidence>
<evidence type="ECO:0000256" key="6">
    <source>
        <dbReference type="ARBA" id="ARBA00022824"/>
    </source>
</evidence>
<dbReference type="GO" id="GO:0016255">
    <property type="term" value="P:attachment of GPI anchor to protein"/>
    <property type="evidence" value="ECO:0007669"/>
    <property type="project" value="InterPro"/>
</dbReference>
<keyword evidence="7 9" id="KW-1133">Transmembrane helix</keyword>
<dbReference type="PANTHER" id="PTHR13121:SF0">
    <property type="entry name" value="PHOSPHATIDYLINOSITOL GLYCAN ANCHOR BIOSYNTHESIS CLASS U PROTEIN"/>
    <property type="match status" value="1"/>
</dbReference>
<dbReference type="UniPathway" id="UPA00196"/>
<organism evidence="10 11">
    <name type="scientific">Ramazzottius varieornatus</name>
    <name type="common">Water bear</name>
    <name type="synonym">Tardigrade</name>
    <dbReference type="NCBI Taxonomy" id="947166"/>
    <lineage>
        <taxon>Eukaryota</taxon>
        <taxon>Metazoa</taxon>
        <taxon>Ecdysozoa</taxon>
        <taxon>Tardigrada</taxon>
        <taxon>Eutardigrada</taxon>
        <taxon>Parachela</taxon>
        <taxon>Hypsibioidea</taxon>
        <taxon>Ramazzottiidae</taxon>
        <taxon>Ramazzottius</taxon>
    </lineage>
</organism>
<dbReference type="GO" id="GO:0042765">
    <property type="term" value="C:GPI-anchor transamidase complex"/>
    <property type="evidence" value="ECO:0007669"/>
    <property type="project" value="InterPro"/>
</dbReference>
<evidence type="ECO:0000256" key="2">
    <source>
        <dbReference type="ARBA" id="ARBA00004687"/>
    </source>
</evidence>
<dbReference type="OrthoDB" id="549017at2759"/>
<dbReference type="Proteomes" id="UP000186922">
    <property type="component" value="Unassembled WGS sequence"/>
</dbReference>
<dbReference type="PANTHER" id="PTHR13121">
    <property type="entry name" value="GPI TRANSAMIDASE COMPONENT PIG-U"/>
    <property type="match status" value="1"/>
</dbReference>
<gene>
    <name evidence="10" type="primary">RvY_06445-1</name>
    <name evidence="10" type="synonym">RvY_06445.1</name>
    <name evidence="10" type="ORF">RvY_06445</name>
</gene>
<evidence type="ECO:0000313" key="11">
    <source>
        <dbReference type="Proteomes" id="UP000186922"/>
    </source>
</evidence>
<dbReference type="InterPro" id="IPR009600">
    <property type="entry name" value="PIG-U"/>
</dbReference>
<feature type="transmembrane region" description="Helical" evidence="9">
    <location>
        <begin position="398"/>
        <end position="420"/>
    </location>
</feature>
<reference evidence="10 11" key="1">
    <citation type="journal article" date="2016" name="Nat. Commun.">
        <title>Extremotolerant tardigrade genome and improved radiotolerance of human cultured cells by tardigrade-unique protein.</title>
        <authorList>
            <person name="Hashimoto T."/>
            <person name="Horikawa D.D."/>
            <person name="Saito Y."/>
            <person name="Kuwahara H."/>
            <person name="Kozuka-Hata H."/>
            <person name="Shin-I T."/>
            <person name="Minakuchi Y."/>
            <person name="Ohishi K."/>
            <person name="Motoyama A."/>
            <person name="Aizu T."/>
            <person name="Enomoto A."/>
            <person name="Kondo K."/>
            <person name="Tanaka S."/>
            <person name="Hara Y."/>
            <person name="Koshikawa S."/>
            <person name="Sagara H."/>
            <person name="Miura T."/>
            <person name="Yokobori S."/>
            <person name="Miyagawa K."/>
            <person name="Suzuki Y."/>
            <person name="Kubo T."/>
            <person name="Oyama M."/>
            <person name="Kohara Y."/>
            <person name="Fujiyama A."/>
            <person name="Arakawa K."/>
            <person name="Katayama T."/>
            <person name="Toyoda A."/>
            <person name="Kunieda T."/>
        </authorList>
    </citation>
    <scope>NUCLEOTIDE SEQUENCE [LARGE SCALE GENOMIC DNA]</scope>
    <source>
        <strain evidence="10 11">YOKOZUNA-1</strain>
    </source>
</reference>
<name>A0A1D1UZ31_RAMVA</name>
<feature type="transmembrane region" description="Helical" evidence="9">
    <location>
        <begin position="298"/>
        <end position="315"/>
    </location>
</feature>
<evidence type="ECO:0008006" key="12">
    <source>
        <dbReference type="Google" id="ProtNLM"/>
    </source>
</evidence>